<feature type="domain" description="PKS/mFAS DH" evidence="12">
    <location>
        <begin position="609"/>
        <end position="878"/>
    </location>
</feature>
<evidence type="ECO:0000256" key="4">
    <source>
        <dbReference type="ARBA" id="ARBA00022553"/>
    </source>
</evidence>
<dbReference type="RefSeq" id="WP_221048750.1">
    <property type="nucleotide sequence ID" value="NZ_AP019782.1"/>
</dbReference>
<feature type="region of interest" description="Disordered" evidence="9">
    <location>
        <begin position="1256"/>
        <end position="1325"/>
    </location>
</feature>
<feature type="domain" description="Ketosynthase family 3 (KS3)" evidence="11">
    <location>
        <begin position="33"/>
        <end position="459"/>
    </location>
</feature>
<keyword evidence="14" id="KW-1185">Reference proteome</keyword>
<dbReference type="EMBL" id="AP019782">
    <property type="protein sequence ID" value="BBL70961.1"/>
    <property type="molecule type" value="Genomic_DNA"/>
</dbReference>
<dbReference type="InterPro" id="IPR049552">
    <property type="entry name" value="PKS_DH_N"/>
</dbReference>
<dbReference type="PROSITE" id="PS00606">
    <property type="entry name" value="KS3_1"/>
    <property type="match status" value="1"/>
</dbReference>
<evidence type="ECO:0000256" key="6">
    <source>
        <dbReference type="ARBA" id="ARBA00023268"/>
    </source>
</evidence>
<dbReference type="InterPro" id="IPR032821">
    <property type="entry name" value="PKS_assoc"/>
</dbReference>
<dbReference type="CDD" id="cd00833">
    <property type="entry name" value="PKS"/>
    <property type="match status" value="1"/>
</dbReference>
<keyword evidence="6" id="KW-0511">Multifunctional enzyme</keyword>
<comment type="similarity">
    <text evidence="2">Belongs to the short-chain dehydrogenases/reductases (SDR) family.</text>
</comment>
<evidence type="ECO:0000256" key="8">
    <source>
        <dbReference type="PROSITE-ProRule" id="PRU01363"/>
    </source>
</evidence>
<name>A0A8D5AI44_9GAMM</name>
<dbReference type="FunFam" id="3.40.47.10:FF:000019">
    <property type="entry name" value="Polyketide synthase type I"/>
    <property type="match status" value="1"/>
</dbReference>
<evidence type="ECO:0000259" key="11">
    <source>
        <dbReference type="PROSITE" id="PS52004"/>
    </source>
</evidence>
<dbReference type="PANTHER" id="PTHR43775">
    <property type="entry name" value="FATTY ACID SYNTHASE"/>
    <property type="match status" value="1"/>
</dbReference>
<dbReference type="PROSITE" id="PS50075">
    <property type="entry name" value="CARRIER"/>
    <property type="match status" value="1"/>
</dbReference>
<keyword evidence="4" id="KW-0597">Phosphoprotein</keyword>
<dbReference type="SMART" id="SM01294">
    <property type="entry name" value="PKS_PP_betabranch"/>
    <property type="match status" value="1"/>
</dbReference>
<dbReference type="InterPro" id="IPR018201">
    <property type="entry name" value="Ketoacyl_synth_AS"/>
</dbReference>
<gene>
    <name evidence="13" type="ORF">MoryE10_15670</name>
</gene>
<dbReference type="InterPro" id="IPR013217">
    <property type="entry name" value="Methyltransf_12"/>
</dbReference>
<evidence type="ECO:0000256" key="7">
    <source>
        <dbReference type="ARBA" id="ARBA00054155"/>
    </source>
</evidence>
<dbReference type="SMART" id="SM00825">
    <property type="entry name" value="PKS_KS"/>
    <property type="match status" value="1"/>
</dbReference>
<dbReference type="Pfam" id="PF02801">
    <property type="entry name" value="Ketoacyl-synt_C"/>
    <property type="match status" value="1"/>
</dbReference>
<evidence type="ECO:0000256" key="1">
    <source>
        <dbReference type="ARBA" id="ARBA00005194"/>
    </source>
</evidence>
<feature type="region of interest" description="C-terminal hotdog fold" evidence="8">
    <location>
        <begin position="746"/>
        <end position="878"/>
    </location>
</feature>
<dbReference type="CDD" id="cd02440">
    <property type="entry name" value="AdoMet_MTases"/>
    <property type="match status" value="1"/>
</dbReference>
<sequence length="1926" mass="204575">MTDASQPLSPVKQALLTINRQQERIRALEQATREPIAIVGLGCRFPGGADTPEAFWELLAQGRDAIGEVPPERWDMDAYYDPDPDAPGKINCRHGAFCRDVDGFDAEFFNLSPRELRAMDPQQRLLLEVAWEALENANILPGDLYGSRSGVFVGISTLDYYARQQAERDAAGIGAYYVSGGVLSVAAGRLSYLLGLNGPSLSVDTACSSSLTALHLACQNLRRKECDLALAGGVGLLLTPEPSIAFSKAHMLAPDGRCKTFDAAADGYVRGEGCGVLVLKRLSDAQADGDRILALLRGTAANQNGASGGLTVPSGPAQEAVIKLALADAGVAPEQVDYLEAHGTGTSLGDPIELRSLGQVFAGKRAQPLLVGSVKTNIGHLEAAAGIAGVVKVVLALQHGAIPPHLNFADPTPHFRWDDFPLQVPTTLTPWPRAEASERLAGISSFGFAGSNAHVLIGAAPTPTAEAVGNIGRHVLALSARTPEALRQLALRYADHLQRHPHADLAEICHNAVRYRSRYHQRLALAADSIGGLAAQLRHFAAGQSVPTIPADHPAAPAAQAFLAGGEVDWRAFDATPRRKVPLPTYPFQRQRYWFDQEPLPAATDNGGHPLLGRRLASPFMAALYETRLREGQPAFLADHRVGGEIVVAGAHYLAMMLAALEENGEDRCLQDVQFPRALALPAGSSATLQLGIAQADEGPARIHIASQAGAADPAAAWTTHASATLAPGAAAADGENLPELQNRCGEECSPDYVYQHAAAGGIQLGASFRPIRRLFRGQGEALGQLAGPFGPGLLDGCFQLSIAALLELPTQTLVPFNIACVQWHGRPATNELWCHARIQQAEPMRLLCRLRLWDAAGKLCLSLDGFEARAADPAALAVAAGEAWRDWLYRIEWRPLLPAGASPLANPTLLEQSLKQRLPQLMDRPAVDAYGHGLQALETLSAAYAREAVRELGDAPEIPLQHRRLYARLQQIAAETADEAAAPAEQLAAALAHQHPSVAGELRVLQRCGEQLAAVLRGACDPLQLLFPGGDTGELAGLYADSTAARCMNTLLGETVAEALRGWPAERPIRILEIGAGTGASTAYLLQRLPMERVRYTFSDISPHFAAKARQRFGAYSSIDYRTLDIEHDPTAQGYDAHGFDLVVAANVLHATRDLAATLRHAGSLLAPGGLLVLLEGIAPQRWLDLIFGLTGGWWRFEDADLRPEHPLLSPTAWCEVLRNTGFAEATALSPDDGRAGPPLHQAVIVARAPANDDQDLHRDFAPSTQEPEASQLLLPEGKPPRSGKTKASGEGWDEGSKKPRPSYLALTPTLSLGERGPESTDGRHAGQRWLILADQGGCGAALAERLQARGAQCQLAAADALDPTDPAAFAQLIGELTQTAPLHHIVHLWSLDADSIDDPSTALDAACQSALHLAQALINAGLSAPPALSFALAGAHDAPPGGLLPGHGPLWGLGKVIALEHPELRCRRFDLGGARGDAAAAALYRALNDNNEPEISLRGTAAFAPRLARYRPAKSPAGIGPQGAYLVTGAFGGLGLLLAEWLVQQGARHLLLLGRTAPGAEAHARLDALRQQGAQLLVRQIDVCELPQLQAAIADMEAGGTPLRGVFHAAGVLDDGLLPSQTWPRMAQAMAPKVQGAWNLHRASAHCQLDHFVLYSSAAALLGSAGQASHAAGNAYLDALALHRRAAGLPALSIAWGAWSDIGAAARVQQGEEHTLARWQRQGFATLPPRQAMRALASLMADTDAGHIAVLPIDWPRLLRDRPNDPCLAEFRHLRPAAVEKTAAPSASLRERLELAAPEQRGQLLGDHVRAQVAQILGWPNGDAVDPQRGFLELGLDSLTSMELRNRLQTALGRSLPTTLTFDYPNVARLAEFLAGLAAATDAAPPPQPAPSGAAAADALARLDDLADADLDPLLIALLSDKSP</sequence>
<evidence type="ECO:0000256" key="9">
    <source>
        <dbReference type="SAM" id="MobiDB-lite"/>
    </source>
</evidence>
<dbReference type="PROSITE" id="PS52019">
    <property type="entry name" value="PKS_MFAS_DH"/>
    <property type="match status" value="1"/>
</dbReference>
<dbReference type="Pfam" id="PF21089">
    <property type="entry name" value="PKS_DH_N"/>
    <property type="match status" value="1"/>
</dbReference>
<dbReference type="KEGG" id="moz:MoryE10_15670"/>
<dbReference type="SMART" id="SM00822">
    <property type="entry name" value="PKS_KR"/>
    <property type="match status" value="1"/>
</dbReference>
<dbReference type="UniPathway" id="UPA00094"/>
<dbReference type="SMART" id="SM00826">
    <property type="entry name" value="PKS_DH"/>
    <property type="match status" value="1"/>
</dbReference>
<evidence type="ECO:0000259" key="12">
    <source>
        <dbReference type="PROSITE" id="PS52019"/>
    </source>
</evidence>
<dbReference type="GO" id="GO:0006633">
    <property type="term" value="P:fatty acid biosynthetic process"/>
    <property type="evidence" value="ECO:0007669"/>
    <property type="project" value="UniProtKB-UniPathway"/>
</dbReference>
<dbReference type="GO" id="GO:0031177">
    <property type="term" value="F:phosphopantetheine binding"/>
    <property type="evidence" value="ECO:0007669"/>
    <property type="project" value="InterPro"/>
</dbReference>
<evidence type="ECO:0000259" key="10">
    <source>
        <dbReference type="PROSITE" id="PS50075"/>
    </source>
</evidence>
<keyword evidence="3" id="KW-0596">Phosphopantetheine</keyword>
<keyword evidence="5" id="KW-0808">Transferase</keyword>
<dbReference type="CDD" id="cd08955">
    <property type="entry name" value="KR_2_FAS_SDR_x"/>
    <property type="match status" value="1"/>
</dbReference>
<dbReference type="Pfam" id="PF14765">
    <property type="entry name" value="PS-DH"/>
    <property type="match status" value="1"/>
</dbReference>
<dbReference type="Proteomes" id="UP000824988">
    <property type="component" value="Chromosome"/>
</dbReference>
<dbReference type="PROSITE" id="PS00012">
    <property type="entry name" value="PHOSPHOPANTETHEINE"/>
    <property type="match status" value="1"/>
</dbReference>
<dbReference type="InterPro" id="IPR014030">
    <property type="entry name" value="Ketoacyl_synth_N"/>
</dbReference>
<dbReference type="Pfam" id="PF08242">
    <property type="entry name" value="Methyltransf_12"/>
    <property type="match status" value="1"/>
</dbReference>
<dbReference type="InterPro" id="IPR050091">
    <property type="entry name" value="PKS_NRPS_Biosynth_Enz"/>
</dbReference>
<dbReference type="InterPro" id="IPR057326">
    <property type="entry name" value="KR_dom"/>
</dbReference>
<comment type="function">
    <text evidence="7">Involved in production of the polyketide antibiotic thailandamide.</text>
</comment>
<protein>
    <recommendedName>
        <fullName evidence="15">SDR family NAD(P)-dependent oxidoreductase</fullName>
    </recommendedName>
</protein>
<feature type="active site" description="Proton donor; for dehydratase activity" evidence="8">
    <location>
        <position position="796"/>
    </location>
</feature>
<dbReference type="InterPro" id="IPR006162">
    <property type="entry name" value="Ppantetheine_attach_site"/>
</dbReference>
<accession>A0A8D5AI44</accession>
<dbReference type="GO" id="GO:0004312">
    <property type="term" value="F:fatty acid synthase activity"/>
    <property type="evidence" value="ECO:0007669"/>
    <property type="project" value="TreeGrafter"/>
</dbReference>
<dbReference type="InterPro" id="IPR014031">
    <property type="entry name" value="Ketoacyl_synth_C"/>
</dbReference>
<evidence type="ECO:0000256" key="5">
    <source>
        <dbReference type="ARBA" id="ARBA00022679"/>
    </source>
</evidence>
<dbReference type="InterPro" id="IPR020806">
    <property type="entry name" value="PKS_PP-bd"/>
</dbReference>
<dbReference type="InterPro" id="IPR009081">
    <property type="entry name" value="PP-bd_ACP"/>
</dbReference>
<dbReference type="Pfam" id="PF00109">
    <property type="entry name" value="ketoacyl-synt"/>
    <property type="match status" value="1"/>
</dbReference>
<proteinExistence type="inferred from homology"/>
<dbReference type="Pfam" id="PF00550">
    <property type="entry name" value="PP-binding"/>
    <property type="match status" value="1"/>
</dbReference>
<evidence type="ECO:0000313" key="13">
    <source>
        <dbReference type="EMBL" id="BBL70961.1"/>
    </source>
</evidence>
<feature type="domain" description="Carrier" evidence="10">
    <location>
        <begin position="1805"/>
        <end position="1880"/>
    </location>
</feature>
<evidence type="ECO:0000256" key="2">
    <source>
        <dbReference type="ARBA" id="ARBA00006484"/>
    </source>
</evidence>
<reference evidence="13" key="1">
    <citation type="submission" date="2019-06" db="EMBL/GenBank/DDBJ databases">
        <title>Complete genome sequence of Methylogaea oryzae strain JCM16910.</title>
        <authorList>
            <person name="Asakawa S."/>
        </authorList>
    </citation>
    <scope>NUCLEOTIDE SEQUENCE</scope>
    <source>
        <strain evidence="13">E10</strain>
    </source>
</reference>
<dbReference type="SMART" id="SM00823">
    <property type="entry name" value="PKS_PP"/>
    <property type="match status" value="1"/>
</dbReference>
<evidence type="ECO:0000313" key="14">
    <source>
        <dbReference type="Proteomes" id="UP000824988"/>
    </source>
</evidence>
<dbReference type="InterPro" id="IPR020841">
    <property type="entry name" value="PKS_Beta-ketoAc_synthase_dom"/>
</dbReference>
<dbReference type="InterPro" id="IPR049551">
    <property type="entry name" value="PKS_DH_C"/>
</dbReference>
<dbReference type="InterPro" id="IPR020807">
    <property type="entry name" value="PKS_DH"/>
</dbReference>
<dbReference type="PROSITE" id="PS52004">
    <property type="entry name" value="KS3_2"/>
    <property type="match status" value="1"/>
</dbReference>
<feature type="region of interest" description="N-terminal hotdog fold" evidence="8">
    <location>
        <begin position="609"/>
        <end position="733"/>
    </location>
</feature>
<comment type="pathway">
    <text evidence="1">Lipid metabolism; fatty acid biosynthesis.</text>
</comment>
<feature type="active site" description="Proton acceptor; for dehydratase activity" evidence="8">
    <location>
        <position position="640"/>
    </location>
</feature>
<dbReference type="Pfam" id="PF08659">
    <property type="entry name" value="KR"/>
    <property type="match status" value="1"/>
</dbReference>
<evidence type="ECO:0008006" key="15">
    <source>
        <dbReference type="Google" id="ProtNLM"/>
    </source>
</evidence>
<evidence type="ECO:0000256" key="3">
    <source>
        <dbReference type="ARBA" id="ARBA00022450"/>
    </source>
</evidence>
<dbReference type="InterPro" id="IPR013968">
    <property type="entry name" value="PKS_KR"/>
</dbReference>
<dbReference type="FunFam" id="1.10.1200.10:FF:000007">
    <property type="entry name" value="Probable polyketide synthase pks17"/>
    <property type="match status" value="1"/>
</dbReference>
<dbReference type="Pfam" id="PF16197">
    <property type="entry name" value="KAsynt_C_assoc"/>
    <property type="match status" value="1"/>
</dbReference>
<dbReference type="PANTHER" id="PTHR43775:SF37">
    <property type="entry name" value="SI:DKEY-61P9.11"/>
    <property type="match status" value="1"/>
</dbReference>
<dbReference type="InterPro" id="IPR049900">
    <property type="entry name" value="PKS_mFAS_DH"/>
</dbReference>
<dbReference type="GO" id="GO:0004315">
    <property type="term" value="F:3-oxoacyl-[acyl-carrier-protein] synthase activity"/>
    <property type="evidence" value="ECO:0007669"/>
    <property type="project" value="InterPro"/>
</dbReference>
<organism evidence="13 14">
    <name type="scientific">Methylogaea oryzae</name>
    <dbReference type="NCBI Taxonomy" id="1295382"/>
    <lineage>
        <taxon>Bacteria</taxon>
        <taxon>Pseudomonadati</taxon>
        <taxon>Pseudomonadota</taxon>
        <taxon>Gammaproteobacteria</taxon>
        <taxon>Methylococcales</taxon>
        <taxon>Methylococcaceae</taxon>
        <taxon>Methylogaea</taxon>
    </lineage>
</organism>